<dbReference type="InterPro" id="IPR036249">
    <property type="entry name" value="Thioredoxin-like_sf"/>
</dbReference>
<reference evidence="2 3" key="1">
    <citation type="submission" date="2019-03" db="EMBL/GenBank/DDBJ databases">
        <title>Freshwater and sediment microbial communities from various areas in North America, analyzing microbe dynamics in response to fracking.</title>
        <authorList>
            <person name="Lamendella R."/>
        </authorList>
    </citation>
    <scope>NUCLEOTIDE SEQUENCE [LARGE SCALE GENOMIC DNA]</scope>
    <source>
        <strain evidence="2 3">1_TX</strain>
    </source>
</reference>
<feature type="domain" description="GST N-terminal" evidence="1">
    <location>
        <begin position="51"/>
        <end position="128"/>
    </location>
</feature>
<dbReference type="AlphaFoldDB" id="A0A4R6GSU5"/>
<dbReference type="OrthoDB" id="9793736at2"/>
<dbReference type="Proteomes" id="UP000295150">
    <property type="component" value="Unassembled WGS sequence"/>
</dbReference>
<name>A0A4R6GSU5_9GAMM</name>
<evidence type="ECO:0000313" key="2">
    <source>
        <dbReference type="EMBL" id="TDN97840.1"/>
    </source>
</evidence>
<sequence>MRLLIRTFFRGMRLVLAPVMLITEKLSTPQAIERSPEEQASVDAACRHLALYQFRTCPFCIRVRKEIARLGLTIELRDAQLDPEHRRDLAEGGGRIKVPCLKIAHDEGADEWLYESDDINAWLHHRFGKIDTQPA</sequence>
<dbReference type="InterPro" id="IPR011767">
    <property type="entry name" value="GLR_AS"/>
</dbReference>
<accession>A0A4R6GSU5</accession>
<dbReference type="RefSeq" id="WP_133484289.1">
    <property type="nucleotide sequence ID" value="NZ_SNWH01000029.1"/>
</dbReference>
<dbReference type="PROSITE" id="PS51354">
    <property type="entry name" value="GLUTAREDOXIN_2"/>
    <property type="match status" value="1"/>
</dbReference>
<dbReference type="PROSITE" id="PS00195">
    <property type="entry name" value="GLUTAREDOXIN_1"/>
    <property type="match status" value="1"/>
</dbReference>
<dbReference type="InterPro" id="IPR004045">
    <property type="entry name" value="Glutathione_S-Trfase_N"/>
</dbReference>
<keyword evidence="3" id="KW-1185">Reference proteome</keyword>
<evidence type="ECO:0000259" key="1">
    <source>
        <dbReference type="Pfam" id="PF13417"/>
    </source>
</evidence>
<gene>
    <name evidence="2" type="ORF">DFO68_12915</name>
</gene>
<dbReference type="SUPFAM" id="SSF52833">
    <property type="entry name" value="Thioredoxin-like"/>
    <property type="match status" value="1"/>
</dbReference>
<dbReference type="Pfam" id="PF13417">
    <property type="entry name" value="GST_N_3"/>
    <property type="match status" value="1"/>
</dbReference>
<dbReference type="EMBL" id="SNWH01000029">
    <property type="protein sequence ID" value="TDN97840.1"/>
    <property type="molecule type" value="Genomic_DNA"/>
</dbReference>
<comment type="caution">
    <text evidence="2">The sequence shown here is derived from an EMBL/GenBank/DDBJ whole genome shotgun (WGS) entry which is preliminary data.</text>
</comment>
<organism evidence="2 3">
    <name type="scientific">Halomonas ventosae</name>
    <dbReference type="NCBI Taxonomy" id="229007"/>
    <lineage>
        <taxon>Bacteria</taxon>
        <taxon>Pseudomonadati</taxon>
        <taxon>Pseudomonadota</taxon>
        <taxon>Gammaproteobacteria</taxon>
        <taxon>Oceanospirillales</taxon>
        <taxon>Halomonadaceae</taxon>
        <taxon>Halomonas</taxon>
    </lineage>
</organism>
<protein>
    <submittedName>
        <fullName evidence="2">Glutaredoxin</fullName>
    </submittedName>
</protein>
<proteinExistence type="predicted"/>
<evidence type="ECO:0000313" key="3">
    <source>
        <dbReference type="Proteomes" id="UP000295150"/>
    </source>
</evidence>
<dbReference type="Gene3D" id="3.40.30.10">
    <property type="entry name" value="Glutaredoxin"/>
    <property type="match status" value="1"/>
</dbReference>